<protein>
    <submittedName>
        <fullName evidence="7">RNA polymerase sigma-70 factor</fullName>
    </submittedName>
</protein>
<dbReference type="GO" id="GO:0003677">
    <property type="term" value="F:DNA binding"/>
    <property type="evidence" value="ECO:0007669"/>
    <property type="project" value="InterPro"/>
</dbReference>
<comment type="similarity">
    <text evidence="1">Belongs to the sigma-70 factor family. ECF subfamily.</text>
</comment>
<dbReference type="Pfam" id="PF08281">
    <property type="entry name" value="Sigma70_r4_2"/>
    <property type="match status" value="1"/>
</dbReference>
<dbReference type="GO" id="GO:0006352">
    <property type="term" value="P:DNA-templated transcription initiation"/>
    <property type="evidence" value="ECO:0007669"/>
    <property type="project" value="InterPro"/>
</dbReference>
<evidence type="ECO:0000256" key="2">
    <source>
        <dbReference type="ARBA" id="ARBA00023015"/>
    </source>
</evidence>
<evidence type="ECO:0000256" key="4">
    <source>
        <dbReference type="ARBA" id="ARBA00023163"/>
    </source>
</evidence>
<evidence type="ECO:0000256" key="3">
    <source>
        <dbReference type="ARBA" id="ARBA00023082"/>
    </source>
</evidence>
<dbReference type="Proteomes" id="UP000824156">
    <property type="component" value="Unassembled WGS sequence"/>
</dbReference>
<organism evidence="7 8">
    <name type="scientific">Candidatus Sphingobacterium stercoripullorum</name>
    <dbReference type="NCBI Taxonomy" id="2838759"/>
    <lineage>
        <taxon>Bacteria</taxon>
        <taxon>Pseudomonadati</taxon>
        <taxon>Bacteroidota</taxon>
        <taxon>Sphingobacteriia</taxon>
        <taxon>Sphingobacteriales</taxon>
        <taxon>Sphingobacteriaceae</taxon>
        <taxon>Sphingobacterium</taxon>
    </lineage>
</organism>
<evidence type="ECO:0000256" key="1">
    <source>
        <dbReference type="ARBA" id="ARBA00010641"/>
    </source>
</evidence>
<dbReference type="GO" id="GO:0016987">
    <property type="term" value="F:sigma factor activity"/>
    <property type="evidence" value="ECO:0007669"/>
    <property type="project" value="UniProtKB-KW"/>
</dbReference>
<dbReference type="Gene3D" id="1.10.1740.10">
    <property type="match status" value="1"/>
</dbReference>
<dbReference type="InterPro" id="IPR013249">
    <property type="entry name" value="RNA_pol_sigma70_r4_t2"/>
</dbReference>
<dbReference type="EMBL" id="DXEZ01000294">
    <property type="protein sequence ID" value="HIX55438.1"/>
    <property type="molecule type" value="Genomic_DNA"/>
</dbReference>
<dbReference type="NCBIfam" id="TIGR02937">
    <property type="entry name" value="sigma70-ECF"/>
    <property type="match status" value="1"/>
</dbReference>
<dbReference type="SUPFAM" id="SSF88659">
    <property type="entry name" value="Sigma3 and sigma4 domains of RNA polymerase sigma factors"/>
    <property type="match status" value="1"/>
</dbReference>
<dbReference type="PANTHER" id="PTHR43133:SF46">
    <property type="entry name" value="RNA POLYMERASE SIGMA-70 FACTOR ECF SUBFAMILY"/>
    <property type="match status" value="1"/>
</dbReference>
<comment type="caution">
    <text evidence="7">The sequence shown here is derived from an EMBL/GenBank/DDBJ whole genome shotgun (WGS) entry which is preliminary data.</text>
</comment>
<evidence type="ECO:0000313" key="7">
    <source>
        <dbReference type="EMBL" id="HIX55438.1"/>
    </source>
</evidence>
<gene>
    <name evidence="7" type="ORF">H9853_10450</name>
</gene>
<dbReference type="Gene3D" id="1.10.10.10">
    <property type="entry name" value="Winged helix-like DNA-binding domain superfamily/Winged helix DNA-binding domain"/>
    <property type="match status" value="1"/>
</dbReference>
<proteinExistence type="inferred from homology"/>
<evidence type="ECO:0000259" key="5">
    <source>
        <dbReference type="Pfam" id="PF04542"/>
    </source>
</evidence>
<dbReference type="InterPro" id="IPR039425">
    <property type="entry name" value="RNA_pol_sigma-70-like"/>
</dbReference>
<dbReference type="NCBIfam" id="TIGR02985">
    <property type="entry name" value="Sig70_bacteroi1"/>
    <property type="match status" value="1"/>
</dbReference>
<sequence>MMIEKIFNDYYEALCLYAFKLTKDRSLSEDVVQDAFFILFKNEQIVQLDVEEVVSYLYGTVRNMCLNQFRREKVIERYWQKVSYTDKVDAKFDMDIIYSEVLTSIYNIIESMPEGCAKVFRLGYLEGLTNKEVAEKLNISTNTVKTQKRRGMIILRENLNPEFLPLVLYFIFN</sequence>
<dbReference type="Pfam" id="PF04542">
    <property type="entry name" value="Sigma70_r2"/>
    <property type="match status" value="1"/>
</dbReference>
<reference evidence="7" key="2">
    <citation type="submission" date="2021-04" db="EMBL/GenBank/DDBJ databases">
        <authorList>
            <person name="Gilroy R."/>
        </authorList>
    </citation>
    <scope>NUCLEOTIDE SEQUENCE</scope>
    <source>
        <strain evidence="7">1719</strain>
    </source>
</reference>
<dbReference type="InterPro" id="IPR013325">
    <property type="entry name" value="RNA_pol_sigma_r2"/>
</dbReference>
<keyword evidence="2" id="KW-0805">Transcription regulation</keyword>
<evidence type="ECO:0000259" key="6">
    <source>
        <dbReference type="Pfam" id="PF08281"/>
    </source>
</evidence>
<dbReference type="InterPro" id="IPR036388">
    <property type="entry name" value="WH-like_DNA-bd_sf"/>
</dbReference>
<accession>A0A9D1WAX9</accession>
<keyword evidence="4" id="KW-0804">Transcription</keyword>
<feature type="domain" description="RNA polymerase sigma-70 region 2" evidence="5">
    <location>
        <begin position="7"/>
        <end position="73"/>
    </location>
</feature>
<dbReference type="AlphaFoldDB" id="A0A9D1WAX9"/>
<dbReference type="InterPro" id="IPR013324">
    <property type="entry name" value="RNA_pol_sigma_r3/r4-like"/>
</dbReference>
<name>A0A9D1WAX9_9SPHI</name>
<dbReference type="InterPro" id="IPR014327">
    <property type="entry name" value="RNA_pol_sigma70_bacteroid"/>
</dbReference>
<dbReference type="InterPro" id="IPR007627">
    <property type="entry name" value="RNA_pol_sigma70_r2"/>
</dbReference>
<evidence type="ECO:0000313" key="8">
    <source>
        <dbReference type="Proteomes" id="UP000824156"/>
    </source>
</evidence>
<reference evidence="7" key="1">
    <citation type="journal article" date="2021" name="PeerJ">
        <title>Extensive microbial diversity within the chicken gut microbiome revealed by metagenomics and culture.</title>
        <authorList>
            <person name="Gilroy R."/>
            <person name="Ravi A."/>
            <person name="Getino M."/>
            <person name="Pursley I."/>
            <person name="Horton D.L."/>
            <person name="Alikhan N.F."/>
            <person name="Baker D."/>
            <person name="Gharbi K."/>
            <person name="Hall N."/>
            <person name="Watson M."/>
            <person name="Adriaenssens E.M."/>
            <person name="Foster-Nyarko E."/>
            <person name="Jarju S."/>
            <person name="Secka A."/>
            <person name="Antonio M."/>
            <person name="Oren A."/>
            <person name="Chaudhuri R.R."/>
            <person name="La Ragione R."/>
            <person name="Hildebrand F."/>
            <person name="Pallen M.J."/>
        </authorList>
    </citation>
    <scope>NUCLEOTIDE SEQUENCE</scope>
    <source>
        <strain evidence="7">1719</strain>
    </source>
</reference>
<dbReference type="SUPFAM" id="SSF88946">
    <property type="entry name" value="Sigma2 domain of RNA polymerase sigma factors"/>
    <property type="match status" value="1"/>
</dbReference>
<keyword evidence="3" id="KW-0731">Sigma factor</keyword>
<dbReference type="PANTHER" id="PTHR43133">
    <property type="entry name" value="RNA POLYMERASE ECF-TYPE SIGMA FACTO"/>
    <property type="match status" value="1"/>
</dbReference>
<dbReference type="InterPro" id="IPR014284">
    <property type="entry name" value="RNA_pol_sigma-70_dom"/>
</dbReference>
<feature type="domain" description="RNA polymerase sigma factor 70 region 4 type 2" evidence="6">
    <location>
        <begin position="104"/>
        <end position="152"/>
    </location>
</feature>